<dbReference type="EMBL" id="JAPNQM010000007">
    <property type="protein sequence ID" value="MDL0117700.1"/>
    <property type="molecule type" value="Genomic_DNA"/>
</dbReference>
<dbReference type="InterPro" id="IPR036390">
    <property type="entry name" value="WH_DNA-bd_sf"/>
</dbReference>
<keyword evidence="3" id="KW-0804">Transcription</keyword>
<reference evidence="7" key="7">
    <citation type="journal article" date="2023" name="Vet. Microbiol.">
        <title>Emergence of livestock-associated Mammaliicoccus sciuri ST71 co-harbouring mecA and mecC genes in Brazil.</title>
        <authorList>
            <person name="de Moura G.S."/>
            <person name="de Carvalho E."/>
            <person name="Ramos Sanchez E.M."/>
            <person name="Sellera F.P."/>
            <person name="Marques M.F.S."/>
            <person name="Heinemann M.B."/>
            <person name="De Vliegher S."/>
            <person name="Souza F.N."/>
            <person name="Mota R.A."/>
        </authorList>
    </citation>
    <scope>NUCLEOTIDE SEQUENCE</scope>
    <source>
        <strain evidence="7">BR656</strain>
    </source>
</reference>
<evidence type="ECO:0000313" key="12">
    <source>
        <dbReference type="Proteomes" id="UP001176210"/>
    </source>
</evidence>
<dbReference type="Proteomes" id="UP000274792">
    <property type="component" value="Unassembled WGS sequence"/>
</dbReference>
<dbReference type="eggNOG" id="COG2186">
    <property type="taxonomic scope" value="Bacteria"/>
</dbReference>
<dbReference type="EMBL" id="JANILD010000002">
    <property type="protein sequence ID" value="MCQ9303271.1"/>
    <property type="molecule type" value="Genomic_DNA"/>
</dbReference>
<gene>
    <name evidence="9" type="ORF">CD117_10265</name>
    <name evidence="5" type="ORF">CEP64_04795</name>
    <name evidence="8" type="ORF">JRU67_06155</name>
    <name evidence="6" type="ORF">NQ032_06475</name>
    <name evidence="7" type="ORF">OWO77_12085</name>
</gene>
<dbReference type="SMART" id="SM00345">
    <property type="entry name" value="HTH_GNTR"/>
    <property type="match status" value="1"/>
</dbReference>
<dbReference type="SUPFAM" id="SSF46785">
    <property type="entry name" value="Winged helix' DNA-binding domain"/>
    <property type="match status" value="1"/>
</dbReference>
<evidence type="ECO:0000313" key="6">
    <source>
        <dbReference type="EMBL" id="MCQ9303271.1"/>
    </source>
</evidence>
<evidence type="ECO:0000313" key="9">
    <source>
        <dbReference type="EMBL" id="RTX72084.1"/>
    </source>
</evidence>
<dbReference type="Pfam" id="PF00392">
    <property type="entry name" value="GntR"/>
    <property type="match status" value="1"/>
</dbReference>
<dbReference type="GO" id="GO:0003700">
    <property type="term" value="F:DNA-binding transcription factor activity"/>
    <property type="evidence" value="ECO:0007669"/>
    <property type="project" value="InterPro"/>
</dbReference>
<reference evidence="7" key="6">
    <citation type="submission" date="2022-09" db="EMBL/GenBank/DDBJ databases">
        <authorList>
            <person name="De Moura G.S."/>
            <person name="Carvalho E."/>
            <person name="Ramos Sanchez E.M."/>
            <person name="Sellera F.P."/>
            <person name="Marques M.F.S."/>
            <person name="Heinemann M.B."/>
            <person name="De Vliegher S."/>
            <person name="Souza F.N."/>
            <person name="Mota R.A."/>
        </authorList>
    </citation>
    <scope>NUCLEOTIDE SEQUENCE</scope>
    <source>
        <strain evidence="7">BR656</strain>
    </source>
</reference>
<dbReference type="AlphaFoldDB" id="A0A1X0TU08"/>
<accession>A0A1X0TU08</accession>
<reference evidence="9 11" key="3">
    <citation type="submission" date="2018-10" db="EMBL/GenBank/DDBJ databases">
        <title>A collection Staphylococci species genome sequencing.</title>
        <authorList>
            <person name="Cole K."/>
        </authorList>
    </citation>
    <scope>NUCLEOTIDE SEQUENCE [LARGE SCALE GENOMIC DNA]</scope>
    <source>
        <strain evidence="9">CCUG 37923</strain>
        <strain evidence="11">NCTC 12218</strain>
    </source>
</reference>
<evidence type="ECO:0000256" key="3">
    <source>
        <dbReference type="ARBA" id="ARBA00023163"/>
    </source>
</evidence>
<dbReference type="PANTHER" id="PTHR43537:SF5">
    <property type="entry name" value="UXU OPERON TRANSCRIPTIONAL REGULATOR"/>
    <property type="match status" value="1"/>
</dbReference>
<reference evidence="6" key="5">
    <citation type="submission" date="2022-07" db="EMBL/GenBank/DDBJ databases">
        <title>Bacterial species isolated from the porcine tonsil microbiota.</title>
        <authorList>
            <person name="Oliveira I.M.F."/>
        </authorList>
    </citation>
    <scope>NUCLEOTIDE SEQUENCE</scope>
    <source>
        <strain evidence="6">8QC2O2</strain>
    </source>
</reference>
<name>A0A1X0TU08_MAMSC</name>
<dbReference type="InterPro" id="IPR036388">
    <property type="entry name" value="WH-like_DNA-bd_sf"/>
</dbReference>
<dbReference type="GeneID" id="48592591"/>
<evidence type="ECO:0000256" key="1">
    <source>
        <dbReference type="ARBA" id="ARBA00023015"/>
    </source>
</evidence>
<dbReference type="PANTHER" id="PTHR43537">
    <property type="entry name" value="TRANSCRIPTIONAL REGULATOR, GNTR FAMILY"/>
    <property type="match status" value="1"/>
</dbReference>
<evidence type="ECO:0000313" key="8">
    <source>
        <dbReference type="EMBL" id="QRN92355.1"/>
    </source>
</evidence>
<accession>A0A657XR57</accession>
<reference evidence="10" key="1">
    <citation type="submission" date="2017-06" db="EMBL/GenBank/DDBJ databases">
        <title>FDA dAtabase for Regulatory Grade micrObial Sequences (FDA-ARGOS): Supporting development and validation of Infectious Disease Dx tests.</title>
        <authorList>
            <person name="Goldberg B."/>
            <person name="Campos J."/>
            <person name="Tallon L."/>
            <person name="Sadzewicz L."/>
            <person name="Sengamalay N."/>
            <person name="Ott S."/>
            <person name="Godinez A."/>
            <person name="Nagaraj S."/>
            <person name="Vavikolanu K."/>
            <person name="Nadendla S."/>
            <person name="George J."/>
            <person name="Geyer C."/>
            <person name="Sichtig H."/>
        </authorList>
    </citation>
    <scope>NUCLEOTIDE SEQUENCE [LARGE SCALE GENOMIC DNA]</scope>
    <source>
        <strain evidence="10">FDAARGOS_285</strain>
    </source>
</reference>
<dbReference type="GO" id="GO:0003677">
    <property type="term" value="F:DNA binding"/>
    <property type="evidence" value="ECO:0007669"/>
    <property type="project" value="UniProtKB-KW"/>
</dbReference>
<dbReference type="Proteomes" id="UP000640299">
    <property type="component" value="Chromosome"/>
</dbReference>
<keyword evidence="2" id="KW-0238">DNA-binding</keyword>
<dbReference type="PRINTS" id="PR00035">
    <property type="entry name" value="HTHGNTR"/>
</dbReference>
<reference evidence="8" key="4">
    <citation type="submission" date="2021-02" db="EMBL/GenBank/DDBJ databases">
        <title>cfr and optrA-positive Staphylococcus spp.</title>
        <authorList>
            <person name="Chen L."/>
        </authorList>
    </citation>
    <scope>NUCLEOTIDE SEQUENCE</scope>
    <source>
        <strain evidence="8">GDQ20D70P</strain>
    </source>
</reference>
<evidence type="ECO:0000313" key="11">
    <source>
        <dbReference type="Proteomes" id="UP000274792"/>
    </source>
</evidence>
<sequence>MDKEKQKGLIKIVEQIQSIIVEKNIQVGEKLPSERFLSETLNVGRSSIREALRALELLGVIHTRRGEGTFLSDMYQHQLFDLIGRFLIHNESQLDEINELKWMIENFCEEHNNIETNSKEELVSNNNNQIMYMIWKLLSQYSDRFERDNCK</sequence>
<dbReference type="Proteomes" id="UP001204068">
    <property type="component" value="Unassembled WGS sequence"/>
</dbReference>
<dbReference type="CDD" id="cd07377">
    <property type="entry name" value="WHTH_GntR"/>
    <property type="match status" value="1"/>
</dbReference>
<keyword evidence="1" id="KW-0805">Transcription regulation</keyword>
<keyword evidence="12" id="KW-1185">Reference proteome</keyword>
<organism evidence="9 11">
    <name type="scientific">Mammaliicoccus sciuri</name>
    <name type="common">Staphylococcus sciuri</name>
    <dbReference type="NCBI Taxonomy" id="1296"/>
    <lineage>
        <taxon>Bacteria</taxon>
        <taxon>Bacillati</taxon>
        <taxon>Bacillota</taxon>
        <taxon>Bacilli</taxon>
        <taxon>Bacillales</taxon>
        <taxon>Staphylococcaceae</taxon>
        <taxon>Mammaliicoccus</taxon>
    </lineage>
</organism>
<evidence type="ECO:0000313" key="7">
    <source>
        <dbReference type="EMBL" id="MDL0117700.1"/>
    </source>
</evidence>
<dbReference type="EMBL" id="CP069389">
    <property type="protein sequence ID" value="QRN92355.1"/>
    <property type="molecule type" value="Genomic_DNA"/>
</dbReference>
<proteinExistence type="predicted"/>
<protein>
    <submittedName>
        <fullName evidence="9">FadR family transcriptional regulator</fullName>
    </submittedName>
    <submittedName>
        <fullName evidence="6">GntR family transcriptional regulator</fullName>
    </submittedName>
</protein>
<dbReference type="PROSITE" id="PS50949">
    <property type="entry name" value="HTH_GNTR"/>
    <property type="match status" value="1"/>
</dbReference>
<dbReference type="Proteomes" id="UP000197058">
    <property type="component" value="Chromosome"/>
</dbReference>
<evidence type="ECO:0000256" key="2">
    <source>
        <dbReference type="ARBA" id="ARBA00023125"/>
    </source>
</evidence>
<dbReference type="EMBL" id="RXWV01000056">
    <property type="protein sequence ID" value="RTX72084.1"/>
    <property type="molecule type" value="Genomic_DNA"/>
</dbReference>
<evidence type="ECO:0000313" key="10">
    <source>
        <dbReference type="Proteomes" id="UP000197058"/>
    </source>
</evidence>
<evidence type="ECO:0000259" key="4">
    <source>
        <dbReference type="PROSITE" id="PS50949"/>
    </source>
</evidence>
<evidence type="ECO:0000313" key="5">
    <source>
        <dbReference type="EMBL" id="ASE33912.1"/>
    </source>
</evidence>
<dbReference type="InterPro" id="IPR000524">
    <property type="entry name" value="Tscrpt_reg_HTH_GntR"/>
</dbReference>
<dbReference type="KEGG" id="sscu:CEP64_04795"/>
<dbReference type="RefSeq" id="WP_025904315.1">
    <property type="nucleotide sequence ID" value="NZ_CAJVGN010000001.1"/>
</dbReference>
<dbReference type="Gene3D" id="1.10.10.10">
    <property type="entry name" value="Winged helix-like DNA-binding domain superfamily/Winged helix DNA-binding domain"/>
    <property type="match status" value="1"/>
</dbReference>
<reference evidence="5" key="2">
    <citation type="submission" date="2017-12" db="EMBL/GenBank/DDBJ databases">
        <title>FDA dAtabase for Regulatory Grade micrObial Sequences (FDA-ARGOS): Supporting development and validation of Infectious Disease Dx tests.</title>
        <authorList>
            <person name="Campos J."/>
            <person name="Goldberg B."/>
            <person name="Tallon L."/>
            <person name="Sadzewicz L."/>
            <person name="Sengamalay N."/>
            <person name="Ott S."/>
            <person name="Godinez A."/>
            <person name="Nagaraj S."/>
            <person name="Vavikolanu K."/>
            <person name="Vyas G."/>
            <person name="Nadendla S."/>
            <person name="Aluvathingal J."/>
            <person name="Geyer C."/>
            <person name="Nandy P."/>
            <person name="Hobson J."/>
            <person name="Sichtig H."/>
        </authorList>
    </citation>
    <scope>NUCLEOTIDE SEQUENCE</scope>
    <source>
        <strain evidence="5">FDAARGOS_285</strain>
    </source>
</reference>
<dbReference type="EMBL" id="CP022046">
    <property type="protein sequence ID" value="ASE33912.1"/>
    <property type="molecule type" value="Genomic_DNA"/>
</dbReference>
<dbReference type="Proteomes" id="UP001176210">
    <property type="component" value="Unassembled WGS sequence"/>
</dbReference>
<feature type="domain" description="HTH gntR-type" evidence="4">
    <location>
        <begin position="6"/>
        <end position="74"/>
    </location>
</feature>